<dbReference type="Gene3D" id="1.10.357.10">
    <property type="entry name" value="Tetracycline Repressor, domain 2"/>
    <property type="match status" value="1"/>
</dbReference>
<dbReference type="Pfam" id="PF00440">
    <property type="entry name" value="TetR_N"/>
    <property type="match status" value="1"/>
</dbReference>
<evidence type="ECO:0000256" key="4">
    <source>
        <dbReference type="PROSITE-ProRule" id="PRU00335"/>
    </source>
</evidence>
<dbReference type="STRING" id="395963.Bind_2563"/>
<name>B2IIV3_BEII9</name>
<dbReference type="GO" id="GO:0003677">
    <property type="term" value="F:DNA binding"/>
    <property type="evidence" value="ECO:0007669"/>
    <property type="project" value="UniProtKB-UniRule"/>
</dbReference>
<dbReference type="EMBL" id="CP001016">
    <property type="protein sequence ID" value="ACB96165.1"/>
    <property type="molecule type" value="Genomic_DNA"/>
</dbReference>
<dbReference type="AlphaFoldDB" id="B2IIV3"/>
<protein>
    <submittedName>
        <fullName evidence="6">Transcriptional regulator, TetR family</fullName>
    </submittedName>
</protein>
<dbReference type="OrthoDB" id="9798857at2"/>
<evidence type="ECO:0000256" key="2">
    <source>
        <dbReference type="ARBA" id="ARBA00023125"/>
    </source>
</evidence>
<dbReference type="InterPro" id="IPR001647">
    <property type="entry name" value="HTH_TetR"/>
</dbReference>
<dbReference type="Proteomes" id="UP000001695">
    <property type="component" value="Chromosome"/>
</dbReference>
<dbReference type="PANTHER" id="PTHR47506">
    <property type="entry name" value="TRANSCRIPTIONAL REGULATORY PROTEIN"/>
    <property type="match status" value="1"/>
</dbReference>
<dbReference type="HOGENOM" id="CLU_069356_28_2_5"/>
<evidence type="ECO:0000259" key="5">
    <source>
        <dbReference type="PROSITE" id="PS50977"/>
    </source>
</evidence>
<dbReference type="PRINTS" id="PR00455">
    <property type="entry name" value="HTHTETR"/>
</dbReference>
<evidence type="ECO:0000256" key="1">
    <source>
        <dbReference type="ARBA" id="ARBA00023015"/>
    </source>
</evidence>
<dbReference type="RefSeq" id="WP_012385518.1">
    <property type="nucleotide sequence ID" value="NC_010581.1"/>
</dbReference>
<sequence>MRVSRAQAAENRQKVIDVASRLFRERGLDGIGLNDLMKGAGLTQGGFYKQFESKEDLVAQACTRAIQTKLEQWSAIAEKDQEHPFAALIGFYLNLEHRDALEDGCPLVALGSDVGRHGSEVKAAFEAGIRAHLEILDRYMPVADGENPRKKSMAVLATMVGALLLSRIVSDETLSKDFLDSAQEEIQHIVTD</sequence>
<keyword evidence="3" id="KW-0804">Transcription</keyword>
<feature type="domain" description="HTH tetR-type" evidence="5">
    <location>
        <begin position="9"/>
        <end position="69"/>
    </location>
</feature>
<organism evidence="6 7">
    <name type="scientific">Beijerinckia indica subsp. indica (strain ATCC 9039 / DSM 1715 / NCIMB 8712)</name>
    <dbReference type="NCBI Taxonomy" id="395963"/>
    <lineage>
        <taxon>Bacteria</taxon>
        <taxon>Pseudomonadati</taxon>
        <taxon>Pseudomonadota</taxon>
        <taxon>Alphaproteobacteria</taxon>
        <taxon>Hyphomicrobiales</taxon>
        <taxon>Beijerinckiaceae</taxon>
        <taxon>Beijerinckia</taxon>
    </lineage>
</organism>
<dbReference type="InterPro" id="IPR009057">
    <property type="entry name" value="Homeodomain-like_sf"/>
</dbReference>
<dbReference type="SUPFAM" id="SSF48498">
    <property type="entry name" value="Tetracyclin repressor-like, C-terminal domain"/>
    <property type="match status" value="1"/>
</dbReference>
<dbReference type="SUPFAM" id="SSF46689">
    <property type="entry name" value="Homeodomain-like"/>
    <property type="match status" value="1"/>
</dbReference>
<dbReference type="PANTHER" id="PTHR47506:SF7">
    <property type="entry name" value="TRANSCRIPTIONAL REGULATORY PROTEIN"/>
    <property type="match status" value="1"/>
</dbReference>
<dbReference type="KEGG" id="bid:Bind_2563"/>
<keyword evidence="1" id="KW-0805">Transcription regulation</keyword>
<accession>B2IIV3</accession>
<reference evidence="7" key="1">
    <citation type="submission" date="2008-03" db="EMBL/GenBank/DDBJ databases">
        <title>Complete sequence of chromosome of Beijerinckia indica subsp. indica ATCC 9039.</title>
        <authorList>
            <consortium name="US DOE Joint Genome Institute"/>
            <person name="Copeland A."/>
            <person name="Lucas S."/>
            <person name="Lapidus A."/>
            <person name="Glavina del Rio T."/>
            <person name="Dalin E."/>
            <person name="Tice H."/>
            <person name="Bruce D."/>
            <person name="Goodwin L."/>
            <person name="Pitluck S."/>
            <person name="LaButti K."/>
            <person name="Schmutz J."/>
            <person name="Larimer F."/>
            <person name="Land M."/>
            <person name="Hauser L."/>
            <person name="Kyrpides N."/>
            <person name="Mikhailova N."/>
            <person name="Dunfield P.F."/>
            <person name="Dedysh S.N."/>
            <person name="Liesack W."/>
            <person name="Saw J.H."/>
            <person name="Alam M."/>
            <person name="Chen Y."/>
            <person name="Murrell J.C."/>
            <person name="Richardson P."/>
        </authorList>
    </citation>
    <scope>NUCLEOTIDE SEQUENCE [LARGE SCALE GENOMIC DNA]</scope>
    <source>
        <strain evidence="7">ATCC 9039 / DSM 1715 / NCIMB 8712</strain>
    </source>
</reference>
<reference evidence="6 7" key="2">
    <citation type="journal article" date="2010" name="J. Bacteriol.">
        <title>Complete genome sequence of Beijerinckia indica subsp. indica.</title>
        <authorList>
            <person name="Tamas I."/>
            <person name="Dedysh S.N."/>
            <person name="Liesack W."/>
            <person name="Stott M.B."/>
            <person name="Alam M."/>
            <person name="Murrell J.C."/>
            <person name="Dunfield P.F."/>
        </authorList>
    </citation>
    <scope>NUCLEOTIDE SEQUENCE [LARGE SCALE GENOMIC DNA]</scope>
    <source>
        <strain evidence="7">ATCC 9039 / DSM 1715 / NCIMB 8712</strain>
    </source>
</reference>
<keyword evidence="2 4" id="KW-0238">DNA-binding</keyword>
<dbReference type="InterPro" id="IPR036271">
    <property type="entry name" value="Tet_transcr_reg_TetR-rel_C_sf"/>
</dbReference>
<proteinExistence type="predicted"/>
<evidence type="ECO:0000256" key="3">
    <source>
        <dbReference type="ARBA" id="ARBA00023163"/>
    </source>
</evidence>
<feature type="DNA-binding region" description="H-T-H motif" evidence="4">
    <location>
        <begin position="32"/>
        <end position="51"/>
    </location>
</feature>
<dbReference type="PROSITE" id="PS50977">
    <property type="entry name" value="HTH_TETR_2"/>
    <property type="match status" value="1"/>
</dbReference>
<gene>
    <name evidence="6" type="ordered locus">Bind_2563</name>
</gene>
<dbReference type="eggNOG" id="COG1309">
    <property type="taxonomic scope" value="Bacteria"/>
</dbReference>
<dbReference type="Gene3D" id="1.10.10.60">
    <property type="entry name" value="Homeodomain-like"/>
    <property type="match status" value="1"/>
</dbReference>
<evidence type="ECO:0000313" key="7">
    <source>
        <dbReference type="Proteomes" id="UP000001695"/>
    </source>
</evidence>
<evidence type="ECO:0000313" key="6">
    <source>
        <dbReference type="EMBL" id="ACB96165.1"/>
    </source>
</evidence>
<keyword evidence="7" id="KW-1185">Reference proteome</keyword>